<dbReference type="PANTHER" id="PTHR22939:SF129">
    <property type="entry name" value="SERINE PROTEASE HTRA2, MITOCHONDRIAL"/>
    <property type="match status" value="1"/>
</dbReference>
<evidence type="ECO:0000259" key="6">
    <source>
        <dbReference type="PROSITE" id="PS50106"/>
    </source>
</evidence>
<evidence type="ECO:0000256" key="4">
    <source>
        <dbReference type="ARBA" id="ARBA00022825"/>
    </source>
</evidence>
<gene>
    <name evidence="7" type="ORF">ENV82_05325</name>
</gene>
<dbReference type="EMBL" id="DTHV01000156">
    <property type="protein sequence ID" value="HGW60831.1"/>
    <property type="molecule type" value="Genomic_DNA"/>
</dbReference>
<dbReference type="GO" id="GO:0006508">
    <property type="term" value="P:proteolysis"/>
    <property type="evidence" value="ECO:0007669"/>
    <property type="project" value="UniProtKB-KW"/>
</dbReference>
<organism evidence="7">
    <name type="scientific">Caldisericum exile</name>
    <dbReference type="NCBI Taxonomy" id="693075"/>
    <lineage>
        <taxon>Bacteria</taxon>
        <taxon>Pseudomonadati</taxon>
        <taxon>Caldisericota/Cryosericota group</taxon>
        <taxon>Caldisericota</taxon>
        <taxon>Caldisericia</taxon>
        <taxon>Caldisericales</taxon>
        <taxon>Caldisericaceae</taxon>
        <taxon>Caldisericum</taxon>
    </lineage>
</organism>
<sequence>MEEFEHREKRSWVVYLVVGIIIGSVIGGIFGTFIVFKNPTLFPWVTNQSVTTQTSSNQATVQVPTNLVDIQSQVEEIADKISPAVVRIVSTTQVISPFFFEVIPQQGLGSGVIIRSDGLILTNNHVIADATKIEVTLPNQKTYKGEVLGTDPRSDLALVKINATDLPTATLGDSSKAKVGEFVVAIGNPYGLDHTVTLGVISAVERNIDTGESTMYGVIQTDAAINPGNSGGPLVNLKGEVIGINTMIYQNAQGLGFAVSSNTAKKVIDSILKTGTVKWAYLGVQVTTMTQNIADQYGIPYTEGAFVADVVVGSPAYMAGIRKYDIITAVNDKVIKTSDELVSTIGNYSPNDRVKITVSRKGKTMDFEVVLGSK</sequence>
<dbReference type="Pfam" id="PF13180">
    <property type="entry name" value="PDZ_2"/>
    <property type="match status" value="1"/>
</dbReference>
<dbReference type="PANTHER" id="PTHR22939">
    <property type="entry name" value="SERINE PROTEASE FAMILY S1C HTRA-RELATED"/>
    <property type="match status" value="1"/>
</dbReference>
<feature type="domain" description="PDZ" evidence="6">
    <location>
        <begin position="283"/>
        <end position="360"/>
    </location>
</feature>
<feature type="transmembrane region" description="Helical" evidence="5">
    <location>
        <begin position="12"/>
        <end position="36"/>
    </location>
</feature>
<keyword evidence="4" id="KW-0720">Serine protease</keyword>
<dbReference type="PRINTS" id="PR00834">
    <property type="entry name" value="PROTEASES2C"/>
</dbReference>
<dbReference type="InterPro" id="IPR009003">
    <property type="entry name" value="Peptidase_S1_PA"/>
</dbReference>
<keyword evidence="2" id="KW-0645">Protease</keyword>
<keyword evidence="3" id="KW-0378">Hydrolase</keyword>
<dbReference type="SMART" id="SM00228">
    <property type="entry name" value="PDZ"/>
    <property type="match status" value="1"/>
</dbReference>
<dbReference type="InterPro" id="IPR001940">
    <property type="entry name" value="Peptidase_S1C"/>
</dbReference>
<dbReference type="SUPFAM" id="SSF50494">
    <property type="entry name" value="Trypsin-like serine proteases"/>
    <property type="match status" value="1"/>
</dbReference>
<evidence type="ECO:0000256" key="5">
    <source>
        <dbReference type="SAM" id="Phobius"/>
    </source>
</evidence>
<dbReference type="Gene3D" id="2.40.10.120">
    <property type="match status" value="1"/>
</dbReference>
<evidence type="ECO:0000256" key="3">
    <source>
        <dbReference type="ARBA" id="ARBA00022801"/>
    </source>
</evidence>
<evidence type="ECO:0000313" key="7">
    <source>
        <dbReference type="EMBL" id="HGW60831.1"/>
    </source>
</evidence>
<proteinExistence type="inferred from homology"/>
<reference evidence="7" key="1">
    <citation type="journal article" date="2020" name="mSystems">
        <title>Genome- and Community-Level Interaction Insights into Carbon Utilization and Element Cycling Functions of Hydrothermarchaeota in Hydrothermal Sediment.</title>
        <authorList>
            <person name="Zhou Z."/>
            <person name="Liu Y."/>
            <person name="Xu W."/>
            <person name="Pan J."/>
            <person name="Luo Z.H."/>
            <person name="Li M."/>
        </authorList>
    </citation>
    <scope>NUCLEOTIDE SEQUENCE [LARGE SCALE GENOMIC DNA]</scope>
    <source>
        <strain evidence="7">SpSt-794</strain>
    </source>
</reference>
<dbReference type="Gene3D" id="2.30.42.10">
    <property type="match status" value="1"/>
</dbReference>
<keyword evidence="5" id="KW-1133">Transmembrane helix</keyword>
<protein>
    <submittedName>
        <fullName evidence="7">PDZ domain-containing protein</fullName>
    </submittedName>
</protein>
<accession>A0A7C4TWD5</accession>
<keyword evidence="5" id="KW-0812">Transmembrane</keyword>
<dbReference type="Pfam" id="PF13365">
    <property type="entry name" value="Trypsin_2"/>
    <property type="match status" value="1"/>
</dbReference>
<keyword evidence="5" id="KW-0472">Membrane</keyword>
<dbReference type="AlphaFoldDB" id="A0A7C4TWD5"/>
<dbReference type="InterPro" id="IPR036034">
    <property type="entry name" value="PDZ_sf"/>
</dbReference>
<dbReference type="PROSITE" id="PS50106">
    <property type="entry name" value="PDZ"/>
    <property type="match status" value="1"/>
</dbReference>
<dbReference type="GO" id="GO:0004252">
    <property type="term" value="F:serine-type endopeptidase activity"/>
    <property type="evidence" value="ECO:0007669"/>
    <property type="project" value="InterPro"/>
</dbReference>
<dbReference type="FunFam" id="2.40.10.10:FF:000001">
    <property type="entry name" value="Periplasmic serine protease DegS"/>
    <property type="match status" value="1"/>
</dbReference>
<dbReference type="InterPro" id="IPR001478">
    <property type="entry name" value="PDZ"/>
</dbReference>
<comment type="caution">
    <text evidence="7">The sequence shown here is derived from an EMBL/GenBank/DDBJ whole genome shotgun (WGS) entry which is preliminary data.</text>
</comment>
<name>A0A7C4TWD5_9BACT</name>
<evidence type="ECO:0000256" key="2">
    <source>
        <dbReference type="ARBA" id="ARBA00022670"/>
    </source>
</evidence>
<dbReference type="SUPFAM" id="SSF50156">
    <property type="entry name" value="PDZ domain-like"/>
    <property type="match status" value="1"/>
</dbReference>
<evidence type="ECO:0000256" key="1">
    <source>
        <dbReference type="ARBA" id="ARBA00010541"/>
    </source>
</evidence>
<comment type="similarity">
    <text evidence="1">Belongs to the peptidase S1C family.</text>
</comment>